<dbReference type="InterPro" id="IPR014730">
    <property type="entry name" value="ETF_a/b_N"/>
</dbReference>
<reference evidence="3 4" key="1">
    <citation type="submission" date="2020-08" db="EMBL/GenBank/DDBJ databases">
        <title>Bridging the membrane lipid divide: bacteria of the FCB group superphylum have the potential to synthesize archaeal ether lipids.</title>
        <authorList>
            <person name="Villanueva L."/>
            <person name="Von Meijenfeldt F.A.B."/>
            <person name="Westbye A.B."/>
            <person name="Yadav S."/>
            <person name="Hopmans E.C."/>
            <person name="Dutilh B.E."/>
            <person name="Sinninghe Damste J.S."/>
        </authorList>
    </citation>
    <scope>NUCLEOTIDE SEQUENCE [LARGE SCALE GENOMIC DNA]</scope>
    <source>
        <strain evidence="3">NIOZ-UU36</strain>
    </source>
</reference>
<evidence type="ECO:0000256" key="1">
    <source>
        <dbReference type="ARBA" id="ARBA00042002"/>
    </source>
</evidence>
<dbReference type="PANTHER" id="PTHR21294">
    <property type="entry name" value="ELECTRON TRANSFER FLAVOPROTEIN BETA-SUBUNIT"/>
    <property type="match status" value="1"/>
</dbReference>
<name>A0A8J6TJ66_9CHLR</name>
<dbReference type="CDD" id="cd01714">
    <property type="entry name" value="ETF_beta"/>
    <property type="match status" value="1"/>
</dbReference>
<dbReference type="EMBL" id="JACNJN010000119">
    <property type="protein sequence ID" value="MBC8335699.1"/>
    <property type="molecule type" value="Genomic_DNA"/>
</dbReference>
<dbReference type="SMART" id="SM00893">
    <property type="entry name" value="ETF"/>
    <property type="match status" value="1"/>
</dbReference>
<dbReference type="Gene3D" id="3.40.50.620">
    <property type="entry name" value="HUPs"/>
    <property type="match status" value="1"/>
</dbReference>
<dbReference type="Pfam" id="PF01012">
    <property type="entry name" value="ETF"/>
    <property type="match status" value="1"/>
</dbReference>
<protein>
    <recommendedName>
        <fullName evidence="1">Electron transfer flavoprotein small subunit</fullName>
    </recommendedName>
</protein>
<dbReference type="AlphaFoldDB" id="A0A8J6TJ66"/>
<dbReference type="GO" id="GO:0009055">
    <property type="term" value="F:electron transfer activity"/>
    <property type="evidence" value="ECO:0007669"/>
    <property type="project" value="InterPro"/>
</dbReference>
<dbReference type="InterPro" id="IPR012255">
    <property type="entry name" value="ETF_b"/>
</dbReference>
<evidence type="ECO:0000313" key="4">
    <source>
        <dbReference type="Proteomes" id="UP000614469"/>
    </source>
</evidence>
<evidence type="ECO:0000313" key="3">
    <source>
        <dbReference type="EMBL" id="MBC8335699.1"/>
    </source>
</evidence>
<comment type="caution">
    <text evidence="3">The sequence shown here is derived from an EMBL/GenBank/DDBJ whole genome shotgun (WGS) entry which is preliminary data.</text>
</comment>
<feature type="domain" description="Electron transfer flavoprotein alpha/beta-subunit N-terminal" evidence="2">
    <location>
        <begin position="26"/>
        <end position="217"/>
    </location>
</feature>
<dbReference type="PIRSF" id="PIRSF000090">
    <property type="entry name" value="Beta-ETF"/>
    <property type="match status" value="1"/>
</dbReference>
<dbReference type="Proteomes" id="UP000614469">
    <property type="component" value="Unassembled WGS sequence"/>
</dbReference>
<dbReference type="InterPro" id="IPR014729">
    <property type="entry name" value="Rossmann-like_a/b/a_fold"/>
</dbReference>
<dbReference type="InterPro" id="IPR033948">
    <property type="entry name" value="ETF_beta_N"/>
</dbReference>
<organism evidence="3 4">
    <name type="scientific">Candidatus Desulfolinea nitratireducens</name>
    <dbReference type="NCBI Taxonomy" id="2841698"/>
    <lineage>
        <taxon>Bacteria</taxon>
        <taxon>Bacillati</taxon>
        <taxon>Chloroflexota</taxon>
        <taxon>Anaerolineae</taxon>
        <taxon>Anaerolineales</taxon>
        <taxon>Anaerolineales incertae sedis</taxon>
        <taxon>Candidatus Desulfolinea</taxon>
    </lineage>
</organism>
<dbReference type="SUPFAM" id="SSF52402">
    <property type="entry name" value="Adenine nucleotide alpha hydrolases-like"/>
    <property type="match status" value="1"/>
</dbReference>
<sequence length="267" mass="28859">MLNIIVCVKAVPDPNDADKLKIDPVTKSLPRSDISLVINPLDSHALEAALEIKRNDDAHITILCMGPPPAGNIVKECLALGADKGILLSDPAFAGADAFATAYTLAKAIEKNGAVDLIFCGMASSDGATEWVGPEIATFLNMPVVTMVNEIVENAGDEWIVKADYEHGYRKVKIKLPAVLTVTRNLNQPKALSFSGILKARKKEIITWDLKDLGVPVENVGLKGSPTIVTEMTRLESRREVEILEGSLQEKVDRLIKILKNSGVVNV</sequence>
<gene>
    <name evidence="3" type="ORF">H8E29_10560</name>
</gene>
<evidence type="ECO:0000259" key="2">
    <source>
        <dbReference type="SMART" id="SM00893"/>
    </source>
</evidence>
<proteinExistence type="predicted"/>
<accession>A0A8J6TJ66</accession>
<dbReference type="PANTHER" id="PTHR21294:SF17">
    <property type="entry name" value="PROTEIN FIXA"/>
    <property type="match status" value="1"/>
</dbReference>